<dbReference type="PROSITE" id="PS50228">
    <property type="entry name" value="SUEL_LECTIN"/>
    <property type="match status" value="1"/>
</dbReference>
<dbReference type="Proteomes" id="UP001356427">
    <property type="component" value="Unassembled WGS sequence"/>
</dbReference>
<organism evidence="6 7">
    <name type="scientific">Coregonus suidteri</name>
    <dbReference type="NCBI Taxonomy" id="861788"/>
    <lineage>
        <taxon>Eukaryota</taxon>
        <taxon>Metazoa</taxon>
        <taxon>Chordata</taxon>
        <taxon>Craniata</taxon>
        <taxon>Vertebrata</taxon>
        <taxon>Euteleostomi</taxon>
        <taxon>Actinopterygii</taxon>
        <taxon>Neopterygii</taxon>
        <taxon>Teleostei</taxon>
        <taxon>Protacanthopterygii</taxon>
        <taxon>Salmoniformes</taxon>
        <taxon>Salmonidae</taxon>
        <taxon>Coregoninae</taxon>
        <taxon>Coregonus</taxon>
    </lineage>
</organism>
<accession>A0AAN8R0Y6</accession>
<keyword evidence="1" id="KW-0430">Lectin</keyword>
<evidence type="ECO:0000259" key="5">
    <source>
        <dbReference type="PROSITE" id="PS50228"/>
    </source>
</evidence>
<evidence type="ECO:0000256" key="3">
    <source>
        <dbReference type="SAM" id="MobiDB-lite"/>
    </source>
</evidence>
<gene>
    <name evidence="6" type="ORF">J4Q44_G00218430</name>
</gene>
<evidence type="ECO:0000256" key="4">
    <source>
        <dbReference type="SAM" id="SignalP"/>
    </source>
</evidence>
<dbReference type="CDD" id="cd22827">
    <property type="entry name" value="Gal_Rha_Lectin_SUL-I-like"/>
    <property type="match status" value="1"/>
</dbReference>
<protein>
    <recommendedName>
        <fullName evidence="5">SUEL-type lectin domain-containing protein</fullName>
    </recommendedName>
</protein>
<evidence type="ECO:0000256" key="2">
    <source>
        <dbReference type="ARBA" id="ARBA00022737"/>
    </source>
</evidence>
<dbReference type="InterPro" id="IPR000922">
    <property type="entry name" value="Lectin_gal-bd_dom"/>
</dbReference>
<feature type="domain" description="SUEL-type lectin" evidence="5">
    <location>
        <begin position="29"/>
        <end position="116"/>
    </location>
</feature>
<evidence type="ECO:0000313" key="6">
    <source>
        <dbReference type="EMBL" id="KAK6308572.1"/>
    </source>
</evidence>
<dbReference type="EMBL" id="JAGTTL010000019">
    <property type="protein sequence ID" value="KAK6308572.1"/>
    <property type="molecule type" value="Genomic_DNA"/>
</dbReference>
<reference evidence="6 7" key="1">
    <citation type="submission" date="2021-04" db="EMBL/GenBank/DDBJ databases">
        <authorList>
            <person name="De Guttry C."/>
            <person name="Zahm M."/>
            <person name="Klopp C."/>
            <person name="Cabau C."/>
            <person name="Louis A."/>
            <person name="Berthelot C."/>
            <person name="Parey E."/>
            <person name="Roest Crollius H."/>
            <person name="Montfort J."/>
            <person name="Robinson-Rechavi M."/>
            <person name="Bucao C."/>
            <person name="Bouchez O."/>
            <person name="Gislard M."/>
            <person name="Lluch J."/>
            <person name="Milhes M."/>
            <person name="Lampietro C."/>
            <person name="Lopez Roques C."/>
            <person name="Donnadieu C."/>
            <person name="Braasch I."/>
            <person name="Desvignes T."/>
            <person name="Postlethwait J."/>
            <person name="Bobe J."/>
            <person name="Wedekind C."/>
            <person name="Guiguen Y."/>
        </authorList>
    </citation>
    <scope>NUCLEOTIDE SEQUENCE [LARGE SCALE GENOMIC DNA]</scope>
    <source>
        <strain evidence="6">Cs_M1</strain>
        <tissue evidence="6">Blood</tissue>
    </source>
</reference>
<dbReference type="Pfam" id="PF02140">
    <property type="entry name" value="SUEL_Lectin"/>
    <property type="match status" value="1"/>
</dbReference>
<dbReference type="PANTHER" id="PTHR46780">
    <property type="entry name" value="PROTEIN EVA-1"/>
    <property type="match status" value="1"/>
</dbReference>
<feature type="region of interest" description="Disordered" evidence="3">
    <location>
        <begin position="151"/>
        <end position="175"/>
    </location>
</feature>
<evidence type="ECO:0000313" key="7">
    <source>
        <dbReference type="Proteomes" id="UP001356427"/>
    </source>
</evidence>
<feature type="chain" id="PRO_5043005198" description="SUEL-type lectin domain-containing protein" evidence="4">
    <location>
        <begin position="24"/>
        <end position="175"/>
    </location>
</feature>
<dbReference type="FunFam" id="2.60.120.740:FF:000001">
    <property type="entry name" value="Adhesion G protein-coupled receptor L2"/>
    <property type="match status" value="1"/>
</dbReference>
<keyword evidence="7" id="KW-1185">Reference proteome</keyword>
<dbReference type="GO" id="GO:0030246">
    <property type="term" value="F:carbohydrate binding"/>
    <property type="evidence" value="ECO:0007669"/>
    <property type="project" value="UniProtKB-KW"/>
</dbReference>
<sequence>MARYLSSLLLLLISSWQVEFGVSQSSRIACEGQTAHLHCEGGAIRIIGANYGRRDHRTCGRGIWIYNGNCIHHGTYAIVSSRCNGRSYCAVPARNSVFGDPCQAIWKYLEVKWICKRAASAAAVGQMGSGMLVQREQAAGPHYQLTNVQQTPYLNKQSPPRRKVAPSSGKQLTGQ</sequence>
<keyword evidence="2" id="KW-0677">Repeat</keyword>
<dbReference type="InterPro" id="IPR043159">
    <property type="entry name" value="Lectin_gal-bd_sf"/>
</dbReference>
<keyword evidence="4" id="KW-0732">Signal</keyword>
<name>A0AAN8R0Y6_9TELE</name>
<comment type="caution">
    <text evidence="6">The sequence shown here is derived from an EMBL/GenBank/DDBJ whole genome shotgun (WGS) entry which is preliminary data.</text>
</comment>
<evidence type="ECO:0000256" key="1">
    <source>
        <dbReference type="ARBA" id="ARBA00022734"/>
    </source>
</evidence>
<dbReference type="AlphaFoldDB" id="A0AAN8R0Y6"/>
<feature type="signal peptide" evidence="4">
    <location>
        <begin position="1"/>
        <end position="23"/>
    </location>
</feature>
<proteinExistence type="predicted"/>
<dbReference type="Gene3D" id="2.60.120.740">
    <property type="match status" value="1"/>
</dbReference>